<evidence type="ECO:0000259" key="4">
    <source>
        <dbReference type="Pfam" id="PF00534"/>
    </source>
</evidence>
<reference evidence="8" key="1">
    <citation type="journal article" date="2019" name="Int. J. Syst. Evol. Microbiol.">
        <title>The Global Catalogue of Microorganisms (GCM) 10K type strain sequencing project: providing services to taxonomists for standard genome sequencing and annotation.</title>
        <authorList>
            <consortium name="The Broad Institute Genomics Platform"/>
            <consortium name="The Broad Institute Genome Sequencing Center for Infectious Disease"/>
            <person name="Wu L."/>
            <person name="Ma J."/>
        </authorList>
    </citation>
    <scope>NUCLEOTIDE SEQUENCE [LARGE SCALE GENOMIC DNA]</scope>
    <source>
        <strain evidence="8">JCM 18063</strain>
    </source>
</reference>
<proteinExistence type="predicted"/>
<evidence type="ECO:0000313" key="8">
    <source>
        <dbReference type="Proteomes" id="UP001500956"/>
    </source>
</evidence>
<dbReference type="InterPro" id="IPR028098">
    <property type="entry name" value="Glyco_trans_4-like_N"/>
</dbReference>
<sequence>MRVLRVSHSAVVDAWRERERELRRRGVEVTLLSARRWDEGGREVRLVPHPDEVVVGVRTWGSHPALFVYDPIPIWHALGRPHDVLDLHEEPFAVATAEVLLLALARRAVDRLRGRNTPQHPFVVYSAQNLHKRYPPPFRWIERRVLRRAAAIQVCNRDAREILLDKGARGTVEVIPLGVDLGVFTPVDRPRPRQRALVGYAGRLAPHKGVDVLLEAIALDPGLDLAIAGAGPAQDELRKRSGELGLTHRVRFQGSLGGAELVEFFRSIDVLAVPSRTTRGWVEQFGRVAIEAMACGTPVVASRSGALPDVVGGAGLLVPPEDPRALTAALRKATEPATAVRLRASGAERAAECAWPVVAARLAALYGAATAAPQECDEDRPPAEALVVAYGSPELLRRALAPITGKLPITVVDNSSDPQVREITKLAGGRYLDPGRNGGFAAGVNHGLANLQHPGRDVLLLNPDAAISPDGVRALQDALHSTPRTASVGPAQVDPAGAAARVEWPFPHPWSAWSEALGIDVLRRAVGLAAHGGRRATYVVGSVLLLHPDAIDDVGAFDEEFFLYSEETDWAYRAHQRGWSHRLITDVVALHVGGATSSDSLQRERWVRASQERYWRKHYGTTGWHVARAGGAVGASIRAMAPGSDRRAAARRRLGLLVHGAAG</sequence>
<dbReference type="PANTHER" id="PTHR45947">
    <property type="entry name" value="SULFOQUINOVOSYL TRANSFERASE SQD2"/>
    <property type="match status" value="1"/>
</dbReference>
<evidence type="ECO:0000256" key="3">
    <source>
        <dbReference type="ARBA" id="ARBA00022679"/>
    </source>
</evidence>
<evidence type="ECO:0000256" key="2">
    <source>
        <dbReference type="ARBA" id="ARBA00022676"/>
    </source>
</evidence>
<dbReference type="Pfam" id="PF00534">
    <property type="entry name" value="Glycos_transf_1"/>
    <property type="match status" value="1"/>
</dbReference>
<dbReference type="Proteomes" id="UP001500956">
    <property type="component" value="Unassembled WGS sequence"/>
</dbReference>
<evidence type="ECO:0000256" key="1">
    <source>
        <dbReference type="ARBA" id="ARBA00021292"/>
    </source>
</evidence>
<comment type="caution">
    <text evidence="7">The sequence shown here is derived from an EMBL/GenBank/DDBJ whole genome shotgun (WGS) entry which is preliminary data.</text>
</comment>
<feature type="domain" description="Glycosyltransferase 2-like" evidence="5">
    <location>
        <begin position="387"/>
        <end position="490"/>
    </location>
</feature>
<keyword evidence="8" id="KW-1185">Reference proteome</keyword>
<evidence type="ECO:0000259" key="6">
    <source>
        <dbReference type="Pfam" id="PF13439"/>
    </source>
</evidence>
<dbReference type="PANTHER" id="PTHR45947:SF3">
    <property type="entry name" value="SULFOQUINOVOSYL TRANSFERASE SQD2"/>
    <property type="match status" value="1"/>
</dbReference>
<dbReference type="InterPro" id="IPR029044">
    <property type="entry name" value="Nucleotide-diphossugar_trans"/>
</dbReference>
<dbReference type="InterPro" id="IPR001173">
    <property type="entry name" value="Glyco_trans_2-like"/>
</dbReference>
<feature type="domain" description="Glycosyl transferase family 1" evidence="4">
    <location>
        <begin position="192"/>
        <end position="335"/>
    </location>
</feature>
<dbReference type="Gene3D" id="3.90.550.10">
    <property type="entry name" value="Spore Coat Polysaccharide Biosynthesis Protein SpsA, Chain A"/>
    <property type="match status" value="1"/>
</dbReference>
<name>A0ABP8Y4G6_9MICO</name>
<keyword evidence="2" id="KW-0328">Glycosyltransferase</keyword>
<evidence type="ECO:0000313" key="7">
    <source>
        <dbReference type="EMBL" id="GAA4720016.1"/>
    </source>
</evidence>
<dbReference type="InterPro" id="IPR001296">
    <property type="entry name" value="Glyco_trans_1"/>
</dbReference>
<dbReference type="Gene3D" id="3.40.50.2000">
    <property type="entry name" value="Glycogen Phosphorylase B"/>
    <property type="match status" value="2"/>
</dbReference>
<dbReference type="InterPro" id="IPR050194">
    <property type="entry name" value="Glycosyltransferase_grp1"/>
</dbReference>
<dbReference type="Pfam" id="PF13439">
    <property type="entry name" value="Glyco_transf_4"/>
    <property type="match status" value="1"/>
</dbReference>
<accession>A0ABP8Y4G6</accession>
<feature type="domain" description="Glycosyltransferase subfamily 4-like N-terminal" evidence="6">
    <location>
        <begin position="20"/>
        <end position="181"/>
    </location>
</feature>
<dbReference type="SUPFAM" id="SSF53448">
    <property type="entry name" value="Nucleotide-diphospho-sugar transferases"/>
    <property type="match status" value="1"/>
</dbReference>
<dbReference type="EMBL" id="BAABID010000004">
    <property type="protein sequence ID" value="GAA4720016.1"/>
    <property type="molecule type" value="Genomic_DNA"/>
</dbReference>
<organism evidence="7 8">
    <name type="scientific">Isoptericola chiayiensis</name>
    <dbReference type="NCBI Taxonomy" id="579446"/>
    <lineage>
        <taxon>Bacteria</taxon>
        <taxon>Bacillati</taxon>
        <taxon>Actinomycetota</taxon>
        <taxon>Actinomycetes</taxon>
        <taxon>Micrococcales</taxon>
        <taxon>Promicromonosporaceae</taxon>
        <taxon>Isoptericola</taxon>
    </lineage>
</organism>
<gene>
    <name evidence="7" type="ORF">GCM10023216_05950</name>
</gene>
<evidence type="ECO:0000259" key="5">
    <source>
        <dbReference type="Pfam" id="PF00535"/>
    </source>
</evidence>
<keyword evidence="3" id="KW-0808">Transferase</keyword>
<dbReference type="SUPFAM" id="SSF53756">
    <property type="entry name" value="UDP-Glycosyltransferase/glycogen phosphorylase"/>
    <property type="match status" value="1"/>
</dbReference>
<protein>
    <recommendedName>
        <fullName evidence="1">D-inositol 3-phosphate glycosyltransferase</fullName>
    </recommendedName>
</protein>
<dbReference type="Pfam" id="PF00535">
    <property type="entry name" value="Glycos_transf_2"/>
    <property type="match status" value="1"/>
</dbReference>